<protein>
    <recommendedName>
        <fullName evidence="1">Nbr1 FW domain-containing protein</fullName>
    </recommendedName>
</protein>
<gene>
    <name evidence="2" type="ORF">AFUS01_LOCUS27406</name>
</gene>
<feature type="domain" description="Nbr1 FW" evidence="1">
    <location>
        <begin position="88"/>
        <end position="184"/>
    </location>
</feature>
<evidence type="ECO:0000313" key="3">
    <source>
        <dbReference type="Proteomes" id="UP000708208"/>
    </source>
</evidence>
<dbReference type="InterPro" id="IPR039517">
    <property type="entry name" value="C6orf106_UBA-like"/>
</dbReference>
<dbReference type="CDD" id="cd14349">
    <property type="entry name" value="UBA_CF106"/>
    <property type="match status" value="1"/>
</dbReference>
<sequence>MEVGLVQQFSCLGTTDKDVLVAQLQKLIGPQLNATAAQFFLDMNNWNLQLAVGAYFDLTDDLSPNGLNGAHVEGTPYIMSVVDDLSSADDSSIPPYTKFVKVWRIRNSGSHAWPPGSHLRFKSGKRMFVQEKIYLNPPVQPGETRDISVEFLSPPEPGSYDMRWQMSTPEGYFFGEEIWSIVTVAPDVTAGLTERLQSLTCDQDQPSSDNNSMMS</sequence>
<comment type="caution">
    <text evidence="2">The sequence shown here is derived from an EMBL/GenBank/DDBJ whole genome shotgun (WGS) entry which is preliminary data.</text>
</comment>
<proteinExistence type="predicted"/>
<evidence type="ECO:0000313" key="2">
    <source>
        <dbReference type="EMBL" id="CAG7816807.1"/>
    </source>
</evidence>
<evidence type="ECO:0000259" key="1">
    <source>
        <dbReference type="Pfam" id="PF16158"/>
    </source>
</evidence>
<keyword evidence="3" id="KW-1185">Reference proteome</keyword>
<name>A0A8J2PBN0_9HEXA</name>
<dbReference type="AlphaFoldDB" id="A0A8J2PBN0"/>
<dbReference type="PANTHER" id="PTHR20930">
    <property type="entry name" value="OVARIAN CARCINOMA ANTIGEN CA125-RELATED"/>
    <property type="match status" value="1"/>
</dbReference>
<accession>A0A8J2PBN0</accession>
<dbReference type="InterPro" id="IPR032350">
    <property type="entry name" value="Nbr1_FW"/>
</dbReference>
<organism evidence="2 3">
    <name type="scientific">Allacma fusca</name>
    <dbReference type="NCBI Taxonomy" id="39272"/>
    <lineage>
        <taxon>Eukaryota</taxon>
        <taxon>Metazoa</taxon>
        <taxon>Ecdysozoa</taxon>
        <taxon>Arthropoda</taxon>
        <taxon>Hexapoda</taxon>
        <taxon>Collembola</taxon>
        <taxon>Symphypleona</taxon>
        <taxon>Sminthuridae</taxon>
        <taxon>Allacma</taxon>
    </lineage>
</organism>
<dbReference type="PANTHER" id="PTHR20930:SF0">
    <property type="entry name" value="PROTEIN ILRUN"/>
    <property type="match status" value="1"/>
</dbReference>
<dbReference type="Proteomes" id="UP000708208">
    <property type="component" value="Unassembled WGS sequence"/>
</dbReference>
<reference evidence="2" key="1">
    <citation type="submission" date="2021-06" db="EMBL/GenBank/DDBJ databases">
        <authorList>
            <person name="Hodson N. C."/>
            <person name="Mongue J. A."/>
            <person name="Jaron S. K."/>
        </authorList>
    </citation>
    <scope>NUCLEOTIDE SEQUENCE</scope>
</reference>
<dbReference type="Pfam" id="PF14555">
    <property type="entry name" value="UBA_4"/>
    <property type="match status" value="1"/>
</dbReference>
<dbReference type="EMBL" id="CAJVCH010378825">
    <property type="protein sequence ID" value="CAG7816807.1"/>
    <property type="molecule type" value="Genomic_DNA"/>
</dbReference>
<dbReference type="Pfam" id="PF16158">
    <property type="entry name" value="N_BRCA1_IG"/>
    <property type="match status" value="1"/>
</dbReference>
<dbReference type="CDD" id="cd14947">
    <property type="entry name" value="NBR1_like"/>
    <property type="match status" value="1"/>
</dbReference>
<dbReference type="OrthoDB" id="661148at2759"/>